<sequence>MAFVRQQLLLSEDSDAREAPSASRAAGGSGLQQRQQARVSQSPNFVLLTERQREMLQNSCPKQRSTSLSKQQEKQPPAGSAVRGCGEPIPLSLALQQREQQRRGSGEAAVLPSPPKETGPAKAMAAAAAAATAFVSLLPDPPAFLEADASACLSPAELATQRLQEGSSMPPSPAASVSSPRGLCLPEAAIRVPSSRVSVCRIPERPLQVRAAATPLTSARTPASEKGAQHQRWLQEVEPCADRGKRGIELDEETKLSAFYCRPEARASATNRDSCRSNSPEASVPFLMKTASPPPTQSPLQQQLERRPQAASERPLRQPTPRREHQEEDGIFFSCSDNKARTAHFDGTGFGRASCYRGDGETACEQWPPSDGVECFSRRSVVRRLAPSDGEENQEPSPHRAFSQCPQGSVSACTSPREASSSRSSKRGALTARETPMAAAAAAAAAAKLRGSAEEDPKARRVVVRLSLSGLANQPQLRGAVASGALSAQRKLQGETAHQEPNWVQQRADTTTHCPKDAVVSQPRQVGGVKASRQQQETSALIPNKSIFSSAMPRSSDGASRGSWMDGGHRSKDAETATSAPTRTSVSPASQRAGKPTQKRPLKVLARLQSAAEGEPSSTPRSGNHLFRSAKGFFSAETPSCPQKQESSGDEQEKARGLVLLREGFESFLDT</sequence>
<feature type="region of interest" description="Disordered" evidence="1">
    <location>
        <begin position="12"/>
        <end position="44"/>
    </location>
</feature>
<evidence type="ECO:0000256" key="1">
    <source>
        <dbReference type="SAM" id="MobiDB-lite"/>
    </source>
</evidence>
<dbReference type="VEuPathDB" id="ToxoDB:cyc_06996"/>
<keyword evidence="3" id="KW-1185">Reference proteome</keyword>
<gene>
    <name evidence="2" type="ORF">cyc_06996</name>
</gene>
<feature type="compositionally biased region" description="Polar residues" evidence="1">
    <location>
        <begin position="532"/>
        <end position="553"/>
    </location>
</feature>
<dbReference type="InParanoid" id="A0A1D3D3S4"/>
<proteinExistence type="predicted"/>
<feature type="compositionally biased region" description="Polar residues" evidence="1">
    <location>
        <begin position="270"/>
        <end position="281"/>
    </location>
</feature>
<feature type="compositionally biased region" description="Polar residues" evidence="1">
    <location>
        <begin position="31"/>
        <end position="44"/>
    </location>
</feature>
<evidence type="ECO:0000313" key="3">
    <source>
        <dbReference type="Proteomes" id="UP000095192"/>
    </source>
</evidence>
<feature type="region of interest" description="Disordered" evidence="1">
    <location>
        <begin position="56"/>
        <end position="121"/>
    </location>
</feature>
<protein>
    <submittedName>
        <fullName evidence="2">Uncharacterized protein</fullName>
    </submittedName>
</protein>
<feature type="compositionally biased region" description="Low complexity" evidence="1">
    <location>
        <begin position="438"/>
        <end position="447"/>
    </location>
</feature>
<feature type="region of interest" description="Disordered" evidence="1">
    <location>
        <begin position="270"/>
        <end position="331"/>
    </location>
</feature>
<dbReference type="EMBL" id="JROU02000848">
    <property type="protein sequence ID" value="OEH78103.1"/>
    <property type="molecule type" value="Genomic_DNA"/>
</dbReference>
<feature type="compositionally biased region" description="Polar residues" evidence="1">
    <location>
        <begin position="56"/>
        <end position="70"/>
    </location>
</feature>
<name>A0A1D3D3S4_9EIME</name>
<comment type="caution">
    <text evidence="2">The sequence shown here is derived from an EMBL/GenBank/DDBJ whole genome shotgun (WGS) entry which is preliminary data.</text>
</comment>
<reference evidence="2 3" key="1">
    <citation type="journal article" date="2016" name="BMC Genomics">
        <title>Comparative genomics reveals Cyclospora cayetanensis possesses coccidia-like metabolism and invasion components but unique surface antigens.</title>
        <authorList>
            <person name="Liu S."/>
            <person name="Wang L."/>
            <person name="Zheng H."/>
            <person name="Xu Z."/>
            <person name="Roellig D.M."/>
            <person name="Li N."/>
            <person name="Frace M.A."/>
            <person name="Tang K."/>
            <person name="Arrowood M.J."/>
            <person name="Moss D.M."/>
            <person name="Zhang L."/>
            <person name="Feng Y."/>
            <person name="Xiao L."/>
        </authorList>
    </citation>
    <scope>NUCLEOTIDE SEQUENCE [LARGE SCALE GENOMIC DNA]</scope>
    <source>
        <strain evidence="2 3">CHN_HEN01</strain>
    </source>
</reference>
<organism evidence="2 3">
    <name type="scientific">Cyclospora cayetanensis</name>
    <dbReference type="NCBI Taxonomy" id="88456"/>
    <lineage>
        <taxon>Eukaryota</taxon>
        <taxon>Sar</taxon>
        <taxon>Alveolata</taxon>
        <taxon>Apicomplexa</taxon>
        <taxon>Conoidasida</taxon>
        <taxon>Coccidia</taxon>
        <taxon>Eucoccidiorida</taxon>
        <taxon>Eimeriorina</taxon>
        <taxon>Eimeriidae</taxon>
        <taxon>Cyclospora</taxon>
    </lineage>
</organism>
<feature type="compositionally biased region" description="Polar residues" evidence="1">
    <location>
        <begin position="404"/>
        <end position="414"/>
    </location>
</feature>
<feature type="compositionally biased region" description="Polar residues" evidence="1">
    <location>
        <begin position="637"/>
        <end position="646"/>
    </location>
</feature>
<feature type="compositionally biased region" description="Polar residues" evidence="1">
    <location>
        <begin position="576"/>
        <end position="590"/>
    </location>
</feature>
<feature type="compositionally biased region" description="Polar residues" evidence="1">
    <location>
        <begin position="502"/>
        <end position="513"/>
    </location>
</feature>
<dbReference type="AlphaFoldDB" id="A0A1D3D3S4"/>
<feature type="region of interest" description="Disordered" evidence="1">
    <location>
        <begin position="487"/>
        <end position="656"/>
    </location>
</feature>
<feature type="region of interest" description="Disordered" evidence="1">
    <location>
        <begin position="386"/>
        <end position="458"/>
    </location>
</feature>
<accession>A0A1D3D3S4</accession>
<evidence type="ECO:0000313" key="2">
    <source>
        <dbReference type="EMBL" id="OEH78103.1"/>
    </source>
</evidence>
<dbReference type="Proteomes" id="UP000095192">
    <property type="component" value="Unassembled WGS sequence"/>
</dbReference>